<gene>
    <name evidence="1" type="ORF">CA54_61600</name>
</gene>
<dbReference type="Proteomes" id="UP000320735">
    <property type="component" value="Unassembled WGS sequence"/>
</dbReference>
<evidence type="ECO:0000313" key="2">
    <source>
        <dbReference type="Proteomes" id="UP000320735"/>
    </source>
</evidence>
<proteinExistence type="predicted"/>
<sequence length="175" mass="19032">MKRILGLLTVLVILAATVQAHDIVLRKEGKAVLGISYPSDWQQTLGENHVVAVSSDGQAWSVISTLDGIKDKQVGVAKIKEGLEDYLKDIKYDELTETESGSLIVSGVGKGKKTDVDVVFTAGVFNSGKDQLSGIVFIIDAGIEKYYEKTVLAICKSVLVEEDFAVEEQEVEEKK</sequence>
<dbReference type="EMBL" id="SJPP01000006">
    <property type="protein sequence ID" value="TWU03076.1"/>
    <property type="molecule type" value="Genomic_DNA"/>
</dbReference>
<reference evidence="1 2" key="1">
    <citation type="submission" date="2019-02" db="EMBL/GenBank/DDBJ databases">
        <title>Deep-cultivation of Planctomycetes and their phenomic and genomic characterization uncovers novel biology.</title>
        <authorList>
            <person name="Wiegand S."/>
            <person name="Jogler M."/>
            <person name="Boedeker C."/>
            <person name="Pinto D."/>
            <person name="Vollmers J."/>
            <person name="Rivas-Marin E."/>
            <person name="Kohn T."/>
            <person name="Peeters S.H."/>
            <person name="Heuer A."/>
            <person name="Rast P."/>
            <person name="Oberbeckmann S."/>
            <person name="Bunk B."/>
            <person name="Jeske O."/>
            <person name="Meyerdierks A."/>
            <person name="Storesund J.E."/>
            <person name="Kallscheuer N."/>
            <person name="Luecker S."/>
            <person name="Lage O.M."/>
            <person name="Pohl T."/>
            <person name="Merkel B.J."/>
            <person name="Hornburger P."/>
            <person name="Mueller R.-W."/>
            <person name="Bruemmer F."/>
            <person name="Labrenz M."/>
            <person name="Spormann A.M."/>
            <person name="Op Den Camp H."/>
            <person name="Overmann J."/>
            <person name="Amann R."/>
            <person name="Jetten M.S.M."/>
            <person name="Mascher T."/>
            <person name="Medema M.H."/>
            <person name="Devos D.P."/>
            <person name="Kaster A.-K."/>
            <person name="Ovreas L."/>
            <person name="Rohde M."/>
            <person name="Galperin M.Y."/>
            <person name="Jogler C."/>
        </authorList>
    </citation>
    <scope>NUCLEOTIDE SEQUENCE [LARGE SCALE GENOMIC DNA]</scope>
    <source>
        <strain evidence="1 2">CA54</strain>
    </source>
</reference>
<name>A0A5C6AVJ7_9PLAN</name>
<dbReference type="RefSeq" id="WP_146374524.1">
    <property type="nucleotide sequence ID" value="NZ_SJPP01000006.1"/>
</dbReference>
<evidence type="ECO:0008006" key="3">
    <source>
        <dbReference type="Google" id="ProtNLM"/>
    </source>
</evidence>
<accession>A0A5C6AVJ7</accession>
<protein>
    <recommendedName>
        <fullName evidence="3">PsbP C-terminal domain-containing protein</fullName>
    </recommendedName>
</protein>
<organism evidence="1 2">
    <name type="scientific">Symmachiella macrocystis</name>
    <dbReference type="NCBI Taxonomy" id="2527985"/>
    <lineage>
        <taxon>Bacteria</taxon>
        <taxon>Pseudomonadati</taxon>
        <taxon>Planctomycetota</taxon>
        <taxon>Planctomycetia</taxon>
        <taxon>Planctomycetales</taxon>
        <taxon>Planctomycetaceae</taxon>
        <taxon>Symmachiella</taxon>
    </lineage>
</organism>
<comment type="caution">
    <text evidence="1">The sequence shown here is derived from an EMBL/GenBank/DDBJ whole genome shotgun (WGS) entry which is preliminary data.</text>
</comment>
<keyword evidence="2" id="KW-1185">Reference proteome</keyword>
<evidence type="ECO:0000313" key="1">
    <source>
        <dbReference type="EMBL" id="TWU03076.1"/>
    </source>
</evidence>
<dbReference type="AlphaFoldDB" id="A0A5C6AVJ7"/>
<dbReference type="OrthoDB" id="289128at2"/>